<evidence type="ECO:0000256" key="1">
    <source>
        <dbReference type="SAM" id="SignalP"/>
    </source>
</evidence>
<dbReference type="OrthoDB" id="5293813at2759"/>
<dbReference type="Pfam" id="PF13668">
    <property type="entry name" value="Ferritin_2"/>
    <property type="match status" value="1"/>
</dbReference>
<evidence type="ECO:0000313" key="3">
    <source>
        <dbReference type="Proteomes" id="UP000054383"/>
    </source>
</evidence>
<gene>
    <name evidence="2" type="ORF">PISL3812_06080</name>
</gene>
<dbReference type="AlphaFoldDB" id="A0A0U1M0F4"/>
<evidence type="ECO:0008006" key="4">
    <source>
        <dbReference type="Google" id="ProtNLM"/>
    </source>
</evidence>
<feature type="signal peptide" evidence="1">
    <location>
        <begin position="1"/>
        <end position="19"/>
    </location>
</feature>
<organism evidence="2 3">
    <name type="scientific">Talaromyces islandicus</name>
    <name type="common">Penicillium islandicum</name>
    <dbReference type="NCBI Taxonomy" id="28573"/>
    <lineage>
        <taxon>Eukaryota</taxon>
        <taxon>Fungi</taxon>
        <taxon>Dikarya</taxon>
        <taxon>Ascomycota</taxon>
        <taxon>Pezizomycotina</taxon>
        <taxon>Eurotiomycetes</taxon>
        <taxon>Eurotiomycetidae</taxon>
        <taxon>Eurotiales</taxon>
        <taxon>Trichocomaceae</taxon>
        <taxon>Talaromyces</taxon>
        <taxon>Talaromyces sect. Islandici</taxon>
    </lineage>
</organism>
<protein>
    <recommendedName>
        <fullName evidence="4">Sexual development protein (LsdA)</fullName>
    </recommendedName>
</protein>
<name>A0A0U1M0F4_TALIS</name>
<keyword evidence="1" id="KW-0732">Signal</keyword>
<reference evidence="2 3" key="1">
    <citation type="submission" date="2015-04" db="EMBL/GenBank/DDBJ databases">
        <authorList>
            <person name="Syromyatnikov M.Y."/>
            <person name="Popov V.N."/>
        </authorList>
    </citation>
    <scope>NUCLEOTIDE SEQUENCE [LARGE SCALE GENOMIC DNA]</scope>
    <source>
        <strain evidence="2">WF-38-12</strain>
    </source>
</reference>
<feature type="chain" id="PRO_5006711408" description="Sexual development protein (LsdA)" evidence="1">
    <location>
        <begin position="20"/>
        <end position="371"/>
    </location>
</feature>
<dbReference type="EMBL" id="CVMT01000005">
    <property type="protein sequence ID" value="CRG89045.1"/>
    <property type="molecule type" value="Genomic_DNA"/>
</dbReference>
<sequence length="371" mass="40197">MCRVITKAAFLCLAASATASPLARRSFNNNVADEFENIDDFPNPSAEQLLGTEQNAHGTLSNSTPPASVDPDTIRSLQVIASQEQFEAAFFQQLLTNVTNDVTGFYIADGPSKESTVRALTAIVAQEELHALDAMNALEHFGETPIAPCLYNFPVSTLKEAITLAQTFTSVVLGTLQNVVVNMAKNGDFALTQDISSVIGQEGEQQGWFRLLNKQIPSELPFLTNSVRDFAFNALNQNFIVPGSCPNLHQIAALTELHEMGPLTVVKTFDPSEEDDETVHLSFDLSPGANPSDYMVAYINQQNIPFALPFTEVKHEGDYGLLVEAPFPYKEHLLNGLTILAIVPASANQNLTDNQAVADLTFAGPGLVIVN</sequence>
<keyword evidence="3" id="KW-1185">Reference proteome</keyword>
<dbReference type="OMA" id="IKPCEYK"/>
<proteinExistence type="predicted"/>
<dbReference type="Proteomes" id="UP000054383">
    <property type="component" value="Unassembled WGS sequence"/>
</dbReference>
<accession>A0A0U1M0F4</accession>
<evidence type="ECO:0000313" key="2">
    <source>
        <dbReference type="EMBL" id="CRG89045.1"/>
    </source>
</evidence>